<sequence>MRVCIGHDGGHAMPYITEIPRSLITVNADGEIVFLPDTSLVNAFGPSQEFARYDVDATTGTTIENGDNIAPVDSSGDPLISGTYVGTATVSNAATSVGLPTIADITLQVNPLSGHIMQDDASGDYYFISDDPIDDDHLQVTASIEVAGVPISVTAPISSITDELADAVAEVPLAGPVVAGVIRGATGVIQTTANAAIVTIDNDSTGTLVLDDDEVVPCFLRGTLIETADGPVPVEDLRVGDLVLTKDHGLQPIRWRGCARLDAASLAKKDKLRPIRIRAGALGGGMPARDLLVSPQHRILVRSKIAIRMFDAEEVLIAAGQLLEVEGVEVDRNLTEVEYHHFLCDRHEVVLANGAAAEAMYTGDQALKAVGHAAREEIFTLFPELRGGQVRWPSARPIPLRRKARKLVSRHVLNRRELVF</sequence>
<name>A0ABY7STW9_9RHOB</name>
<dbReference type="InterPro" id="IPR003587">
    <property type="entry name" value="Hint_dom_N"/>
</dbReference>
<dbReference type="InterPro" id="IPR036844">
    <property type="entry name" value="Hint_dom_sf"/>
</dbReference>
<keyword evidence="3" id="KW-1185">Reference proteome</keyword>
<evidence type="ECO:0000313" key="2">
    <source>
        <dbReference type="EMBL" id="WCR09938.1"/>
    </source>
</evidence>
<reference evidence="2 3" key="1">
    <citation type="submission" date="2021-01" db="EMBL/GenBank/DDBJ databases">
        <title>Biogeographic distribution of Paracoccus.</title>
        <authorList>
            <person name="Hollensteiner J."/>
            <person name="Leineberger J."/>
            <person name="Brinkhoff T."/>
            <person name="Daniel R."/>
        </authorList>
    </citation>
    <scope>NUCLEOTIDE SEQUENCE [LARGE SCALE GENOMIC DNA]</scope>
    <source>
        <strain evidence="2 3">LMG25392</strain>
    </source>
</reference>
<accession>A0ABY7STW9</accession>
<dbReference type="SUPFAM" id="SSF51294">
    <property type="entry name" value="Hedgehog/intein (Hint) domain"/>
    <property type="match status" value="1"/>
</dbReference>
<dbReference type="Proteomes" id="UP001218412">
    <property type="component" value="Chromosome"/>
</dbReference>
<gene>
    <name evidence="2" type="ORF">JHW45_12770</name>
</gene>
<feature type="domain" description="Hint" evidence="1">
    <location>
        <begin position="216"/>
        <end position="332"/>
    </location>
</feature>
<dbReference type="CDD" id="cd00081">
    <property type="entry name" value="Hint"/>
    <property type="match status" value="1"/>
</dbReference>
<protein>
    <submittedName>
        <fullName evidence="2">Hint domain-containing protein</fullName>
    </submittedName>
</protein>
<dbReference type="Gene3D" id="2.170.16.10">
    <property type="entry name" value="Hedgehog/Intein (Hint) domain"/>
    <property type="match status" value="1"/>
</dbReference>
<proteinExistence type="predicted"/>
<organism evidence="2 3">
    <name type="scientific">Paracoccus stylophorae</name>
    <dbReference type="NCBI Taxonomy" id="659350"/>
    <lineage>
        <taxon>Bacteria</taxon>
        <taxon>Pseudomonadati</taxon>
        <taxon>Pseudomonadota</taxon>
        <taxon>Alphaproteobacteria</taxon>
        <taxon>Rhodobacterales</taxon>
        <taxon>Paracoccaceae</taxon>
        <taxon>Paracoccus</taxon>
    </lineage>
</organism>
<dbReference type="InterPro" id="IPR028992">
    <property type="entry name" value="Hedgehog/Intein_dom"/>
</dbReference>
<evidence type="ECO:0000313" key="3">
    <source>
        <dbReference type="Proteomes" id="UP001218412"/>
    </source>
</evidence>
<evidence type="ECO:0000259" key="1">
    <source>
        <dbReference type="SMART" id="SM00306"/>
    </source>
</evidence>
<dbReference type="EMBL" id="CP067134">
    <property type="protein sequence ID" value="WCR09938.1"/>
    <property type="molecule type" value="Genomic_DNA"/>
</dbReference>
<dbReference type="Pfam" id="PF13403">
    <property type="entry name" value="Hint_2"/>
    <property type="match status" value="1"/>
</dbReference>
<dbReference type="SMART" id="SM00306">
    <property type="entry name" value="HintN"/>
    <property type="match status" value="1"/>
</dbReference>